<keyword evidence="4" id="KW-1185">Reference proteome</keyword>
<dbReference type="EMBL" id="LPUF01000003">
    <property type="protein sequence ID" value="OQK15965.1"/>
    <property type="molecule type" value="Genomic_DNA"/>
</dbReference>
<name>A0A1V8M323_9GAMM</name>
<dbReference type="InterPro" id="IPR036249">
    <property type="entry name" value="Thioredoxin-like_sf"/>
</dbReference>
<feature type="signal peptide" evidence="1">
    <location>
        <begin position="1"/>
        <end position="19"/>
    </location>
</feature>
<accession>A0A1V8M323</accession>
<feature type="domain" description="Thioredoxin" evidence="2">
    <location>
        <begin position="6"/>
        <end position="163"/>
    </location>
</feature>
<sequence>MKRILCFTSLAFISFNAIASAGETGEISPPCTLSSLTSEQKTDVKQYAGQVVYLDFWASWCPPCAKSFPFLNQLHRDLQAEGLVVIGVNMDEHVADATDFLQRYPAEFLLASDQTKQCATDLNVRAMPSSYLIDRNGVIRYVHLGFRSGDREQLLDQVQQLLAEPVMANQGQ</sequence>
<dbReference type="InterPro" id="IPR013766">
    <property type="entry name" value="Thioredoxin_domain"/>
</dbReference>
<dbReference type="STRING" id="1420851.AU255_16035"/>
<comment type="caution">
    <text evidence="3">The sequence shown here is derived from an EMBL/GenBank/DDBJ whole genome shotgun (WGS) entry which is preliminary data.</text>
</comment>
<dbReference type="CDD" id="cd02966">
    <property type="entry name" value="TlpA_like_family"/>
    <property type="match status" value="1"/>
</dbReference>
<evidence type="ECO:0000313" key="4">
    <source>
        <dbReference type="Proteomes" id="UP000191980"/>
    </source>
</evidence>
<proteinExistence type="predicted"/>
<evidence type="ECO:0000259" key="2">
    <source>
        <dbReference type="PROSITE" id="PS51352"/>
    </source>
</evidence>
<dbReference type="Pfam" id="PF08534">
    <property type="entry name" value="Redoxin"/>
    <property type="match status" value="1"/>
</dbReference>
<dbReference type="RefSeq" id="WP_233144708.1">
    <property type="nucleotide sequence ID" value="NZ_LPUF01000003.1"/>
</dbReference>
<reference evidence="3 4" key="1">
    <citation type="submission" date="2015-12" db="EMBL/GenBank/DDBJ databases">
        <authorList>
            <person name="Shamseldin A."/>
            <person name="Moawad H."/>
            <person name="Abd El-Rahim W.M."/>
            <person name="Sadowsky M.J."/>
        </authorList>
    </citation>
    <scope>NUCLEOTIDE SEQUENCE [LARGE SCALE GENOMIC DNA]</scope>
    <source>
        <strain evidence="3 4">WF1</strain>
    </source>
</reference>
<evidence type="ECO:0000313" key="3">
    <source>
        <dbReference type="EMBL" id="OQK15965.1"/>
    </source>
</evidence>
<dbReference type="InterPro" id="IPR050553">
    <property type="entry name" value="Thioredoxin_ResA/DsbE_sf"/>
</dbReference>
<dbReference type="GO" id="GO:0016491">
    <property type="term" value="F:oxidoreductase activity"/>
    <property type="evidence" value="ECO:0007669"/>
    <property type="project" value="InterPro"/>
</dbReference>
<dbReference type="PANTHER" id="PTHR42852">
    <property type="entry name" value="THIOL:DISULFIDE INTERCHANGE PROTEIN DSBE"/>
    <property type="match status" value="1"/>
</dbReference>
<dbReference type="PANTHER" id="PTHR42852:SF18">
    <property type="entry name" value="CHROMOSOME UNDETERMINED SCAFFOLD_47, WHOLE GENOME SHOTGUN SEQUENCE"/>
    <property type="match status" value="1"/>
</dbReference>
<dbReference type="Proteomes" id="UP000191980">
    <property type="component" value="Unassembled WGS sequence"/>
</dbReference>
<gene>
    <name evidence="3" type="ORF">AU255_16035</name>
</gene>
<feature type="chain" id="PRO_5012461147" description="Thioredoxin domain-containing protein" evidence="1">
    <location>
        <begin position="20"/>
        <end position="172"/>
    </location>
</feature>
<dbReference type="InterPro" id="IPR013740">
    <property type="entry name" value="Redoxin"/>
</dbReference>
<dbReference type="AlphaFoldDB" id="A0A1V8M323"/>
<keyword evidence="1" id="KW-0732">Signal</keyword>
<evidence type="ECO:0000256" key="1">
    <source>
        <dbReference type="SAM" id="SignalP"/>
    </source>
</evidence>
<dbReference type="PROSITE" id="PS51352">
    <property type="entry name" value="THIOREDOXIN_2"/>
    <property type="match status" value="1"/>
</dbReference>
<protein>
    <recommendedName>
        <fullName evidence="2">Thioredoxin domain-containing protein</fullName>
    </recommendedName>
</protein>
<dbReference type="Gene3D" id="3.40.30.10">
    <property type="entry name" value="Glutaredoxin"/>
    <property type="match status" value="1"/>
</dbReference>
<organism evidence="3 4">
    <name type="scientific">Methyloprofundus sedimenti</name>
    <dbReference type="NCBI Taxonomy" id="1420851"/>
    <lineage>
        <taxon>Bacteria</taxon>
        <taxon>Pseudomonadati</taxon>
        <taxon>Pseudomonadota</taxon>
        <taxon>Gammaproteobacteria</taxon>
        <taxon>Methylococcales</taxon>
        <taxon>Methylococcaceae</taxon>
        <taxon>Methyloprofundus</taxon>
    </lineage>
</organism>
<dbReference type="SUPFAM" id="SSF52833">
    <property type="entry name" value="Thioredoxin-like"/>
    <property type="match status" value="1"/>
</dbReference>